<proteinExistence type="predicted"/>
<dbReference type="AlphaFoldDB" id="A0A8J5UND0"/>
<feature type="compositionally biased region" description="Basic residues" evidence="1">
    <location>
        <begin position="44"/>
        <end position="54"/>
    </location>
</feature>
<feature type="compositionally biased region" description="Polar residues" evidence="1">
    <location>
        <begin position="617"/>
        <end position="635"/>
    </location>
</feature>
<reference evidence="2" key="1">
    <citation type="submission" date="2021-04" db="EMBL/GenBank/DDBJ databases">
        <title>First draft genome resource for Brassicaceae pathogens Fusarium oxysporum f. sp. raphani and Fusarium oxysporum f. sp. rapae.</title>
        <authorList>
            <person name="Asai S."/>
        </authorList>
    </citation>
    <scope>NUCLEOTIDE SEQUENCE</scope>
    <source>
        <strain evidence="2">Tf1262</strain>
    </source>
</reference>
<name>A0A8J5UND0_FUSOX</name>
<feature type="compositionally biased region" description="Pro residues" evidence="1">
    <location>
        <begin position="732"/>
        <end position="744"/>
    </location>
</feature>
<comment type="caution">
    <text evidence="2">The sequence shown here is derived from an EMBL/GenBank/DDBJ whole genome shotgun (WGS) entry which is preliminary data.</text>
</comment>
<feature type="region of interest" description="Disordered" evidence="1">
    <location>
        <begin position="353"/>
        <end position="515"/>
    </location>
</feature>
<evidence type="ECO:0000313" key="3">
    <source>
        <dbReference type="Proteomes" id="UP000693942"/>
    </source>
</evidence>
<feature type="compositionally biased region" description="Polar residues" evidence="1">
    <location>
        <begin position="673"/>
        <end position="693"/>
    </location>
</feature>
<dbReference type="EMBL" id="JAELUR010000004">
    <property type="protein sequence ID" value="KAG7432966.1"/>
    <property type="molecule type" value="Genomic_DNA"/>
</dbReference>
<feature type="compositionally biased region" description="Basic and acidic residues" evidence="1">
    <location>
        <begin position="594"/>
        <end position="604"/>
    </location>
</feature>
<protein>
    <submittedName>
        <fullName evidence="2">Uncharacterized protein</fullName>
    </submittedName>
</protein>
<evidence type="ECO:0000256" key="1">
    <source>
        <dbReference type="SAM" id="MobiDB-lite"/>
    </source>
</evidence>
<accession>A0A8J5UND0</accession>
<feature type="compositionally biased region" description="Acidic residues" evidence="1">
    <location>
        <begin position="459"/>
        <end position="475"/>
    </location>
</feature>
<sequence>MSDARNNKRRALGNHENEPEKKKGRPSRADLDSHADRDAMNRVQARRMLRRHKAVGSTSDDDRFDYENLVSWRIEEHWDEEDDAAVDEQWDQSELKESTKNLNSPQYASLFKLFRISLRLFKTAPNAIISPLFGLRYQAVSKNSLSNEWVMSMTFCEQLMKLMVHPCWEQDRELLVLALQWTVICRLDSRRRWLSGGFPKSCPVLQPLFEEIQDYKAKRLSLSYHEMHEQARDHATREGKSTSKFSDLLYQVGEAVYEDKKSRPKVEPGFDNLWGVLVLPLTNWDLRVLSNAVNSTKFRPEWRYSVEDALKGWKAENSGHELPTQDKLSLVYRLSQKNVFRHIRVLLRQPLTDADDHGDQLTDPFLSSEGNKSEQDQDQVADSFPSSDKESEQETSPVHRKGRRPTVVDDSSEEEAPPVQRATRPLPKPRRRHVFTDDEDEDSAPVRSSDSDLPFDPLLDLEGEEDDDDMADTFDDGANLDFGEFLPQATNRSDEFRPHGPTLAESLPPQPPASPIYASLREQKMLSELSELRKENRELREGQNKLRGLFAEGVKRQNEVIAQSSNLMLQGQREQKELMLNMQKQLESMQSELSELRQAKEAPNRGDNVQRPPEVTVTASDSAPKSSELGTNPSAPHNDVTLLEEVTGVEPMDEDIPPDQAVPKEKTPEPETSEQPVTNVQEQAPQPVSTDTNPSKEGEGRTQVVSQLPGAIAETPSTSTEKKASDQSSALPPWPVLPPNPPMPRRNIPRLACTGAGRFPATSDAHDVFVTPRSEVLEILKGYK</sequence>
<feature type="region of interest" description="Disordered" evidence="1">
    <location>
        <begin position="586"/>
        <end position="750"/>
    </location>
</feature>
<feature type="compositionally biased region" description="Basic and acidic residues" evidence="1">
    <location>
        <begin position="13"/>
        <end position="40"/>
    </location>
</feature>
<feature type="region of interest" description="Disordered" evidence="1">
    <location>
        <begin position="1"/>
        <end position="59"/>
    </location>
</feature>
<evidence type="ECO:0000313" key="2">
    <source>
        <dbReference type="EMBL" id="KAG7432966.1"/>
    </source>
</evidence>
<gene>
    <name evidence="2" type="ORF">Forpi1262_v006897</name>
</gene>
<organism evidence="2 3">
    <name type="scientific">Fusarium oxysporum f. sp. raphani</name>
    <dbReference type="NCBI Taxonomy" id="96318"/>
    <lineage>
        <taxon>Eukaryota</taxon>
        <taxon>Fungi</taxon>
        <taxon>Dikarya</taxon>
        <taxon>Ascomycota</taxon>
        <taxon>Pezizomycotina</taxon>
        <taxon>Sordariomycetes</taxon>
        <taxon>Hypocreomycetidae</taxon>
        <taxon>Hypocreales</taxon>
        <taxon>Nectriaceae</taxon>
        <taxon>Fusarium</taxon>
        <taxon>Fusarium oxysporum species complex</taxon>
    </lineage>
</organism>
<dbReference type="Proteomes" id="UP000693942">
    <property type="component" value="Unassembled WGS sequence"/>
</dbReference>